<dbReference type="CDD" id="cd16332">
    <property type="entry name" value="Prp-like"/>
    <property type="match status" value="1"/>
</dbReference>
<keyword evidence="1" id="KW-0690">Ribosome biogenesis</keyword>
<keyword evidence="2 7" id="KW-0645">Protease</keyword>
<dbReference type="EMBL" id="JBJHZZ010000006">
    <property type="protein sequence ID" value="MFL0247450.1"/>
    <property type="molecule type" value="Genomic_DNA"/>
</dbReference>
<evidence type="ECO:0000256" key="4">
    <source>
        <dbReference type="ARBA" id="ARBA00022807"/>
    </source>
</evidence>
<keyword evidence="4" id="KW-0788">Thiol protease</keyword>
<dbReference type="PANTHER" id="PTHR39178">
    <property type="entry name" value="HYPOTHETICAL RIBOSOME-ASSOCIATED PROTEIN"/>
    <property type="match status" value="1"/>
</dbReference>
<gene>
    <name evidence="7" type="ORF">ACJDUG_10750</name>
</gene>
<dbReference type="InterPro" id="IPR007422">
    <property type="entry name" value="Peptidase_Prp"/>
</dbReference>
<evidence type="ECO:0000313" key="7">
    <source>
        <dbReference type="EMBL" id="MFL0247450.1"/>
    </source>
</evidence>
<evidence type="ECO:0000256" key="3">
    <source>
        <dbReference type="ARBA" id="ARBA00022801"/>
    </source>
</evidence>
<dbReference type="PANTHER" id="PTHR39178:SF1">
    <property type="entry name" value="RIBOSOMAL-PROCESSING CYSTEINE PROTEASE PRP"/>
    <property type="match status" value="1"/>
</dbReference>
<evidence type="ECO:0000256" key="1">
    <source>
        <dbReference type="ARBA" id="ARBA00022517"/>
    </source>
</evidence>
<evidence type="ECO:0000256" key="5">
    <source>
        <dbReference type="ARBA" id="ARBA00044503"/>
    </source>
</evidence>
<dbReference type="RefSeq" id="WP_406769895.1">
    <property type="nucleotide sequence ID" value="NZ_JBJHZZ010000006.1"/>
</dbReference>
<name>A0ABW8T4X9_9CLOT</name>
<dbReference type="InterPro" id="IPR036764">
    <property type="entry name" value="Peptidase_Prp_sf"/>
</dbReference>
<evidence type="ECO:0000256" key="2">
    <source>
        <dbReference type="ARBA" id="ARBA00022670"/>
    </source>
</evidence>
<evidence type="ECO:0000256" key="6">
    <source>
        <dbReference type="ARBA" id="ARBA00044538"/>
    </source>
</evidence>
<dbReference type="NCBIfam" id="NF011127">
    <property type="entry name" value="PRK14553.1-7"/>
    <property type="match status" value="1"/>
</dbReference>
<dbReference type="Proteomes" id="UP001623591">
    <property type="component" value="Unassembled WGS sequence"/>
</dbReference>
<dbReference type="GO" id="GO:0006508">
    <property type="term" value="P:proteolysis"/>
    <property type="evidence" value="ECO:0007669"/>
    <property type="project" value="UniProtKB-KW"/>
</dbReference>
<evidence type="ECO:0000313" key="8">
    <source>
        <dbReference type="Proteomes" id="UP001623591"/>
    </source>
</evidence>
<reference evidence="7 8" key="1">
    <citation type="submission" date="2024-11" db="EMBL/GenBank/DDBJ databases">
        <authorList>
            <person name="Heng Y.C."/>
            <person name="Lim A.C.H."/>
            <person name="Lee J.K.Y."/>
            <person name="Kittelmann S."/>
        </authorList>
    </citation>
    <scope>NUCLEOTIDE SEQUENCE [LARGE SCALE GENOMIC DNA]</scope>
    <source>
        <strain evidence="7 8">WILCCON 0185</strain>
    </source>
</reference>
<comment type="caution">
    <text evidence="7">The sequence shown here is derived from an EMBL/GenBank/DDBJ whole genome shotgun (WGS) entry which is preliminary data.</text>
</comment>
<sequence length="108" mass="11746">MINARFSKKCGKIVSVKLSGHAEASNDGYDMVCSAVSAVSITIANGITEILKIKPIVGIEDGFLSLDLSKLTIKEIESSQVLLETMLLGLKNIEINYNEYINVVLEEV</sequence>
<comment type="similarity">
    <text evidence="5">Belongs to the Prp family.</text>
</comment>
<keyword evidence="3" id="KW-0378">Hydrolase</keyword>
<organism evidence="7 8">
    <name type="scientific">Candidatus Clostridium stratigraminis</name>
    <dbReference type="NCBI Taxonomy" id="3381661"/>
    <lineage>
        <taxon>Bacteria</taxon>
        <taxon>Bacillati</taxon>
        <taxon>Bacillota</taxon>
        <taxon>Clostridia</taxon>
        <taxon>Eubacteriales</taxon>
        <taxon>Clostridiaceae</taxon>
        <taxon>Clostridium</taxon>
    </lineage>
</organism>
<dbReference type="Gene3D" id="3.30.70.1490">
    <property type="entry name" value="Cysteine protease Prp"/>
    <property type="match status" value="1"/>
</dbReference>
<protein>
    <recommendedName>
        <fullName evidence="6">Ribosomal processing cysteine protease Prp</fullName>
    </recommendedName>
</protein>
<keyword evidence="8" id="KW-1185">Reference proteome</keyword>
<dbReference type="SUPFAM" id="SSF118010">
    <property type="entry name" value="TM1457-like"/>
    <property type="match status" value="1"/>
</dbReference>
<dbReference type="GO" id="GO:0008233">
    <property type="term" value="F:peptidase activity"/>
    <property type="evidence" value="ECO:0007669"/>
    <property type="project" value="UniProtKB-KW"/>
</dbReference>
<accession>A0ABW8T4X9</accession>
<dbReference type="Pfam" id="PF04327">
    <property type="entry name" value="Peptidase_Prp"/>
    <property type="match status" value="1"/>
</dbReference>
<proteinExistence type="inferred from homology"/>